<accession>A0A9X0B8Z2</accession>
<dbReference type="RefSeq" id="XP_056488262.1">
    <property type="nucleotide sequence ID" value="XM_056632711.1"/>
</dbReference>
<name>A0A9X0B8Z2_9EURO</name>
<dbReference type="AlphaFoldDB" id="A0A9X0B8Z2"/>
<gene>
    <name evidence="1" type="ORF">N7509_008074</name>
</gene>
<reference evidence="1" key="1">
    <citation type="submission" date="2022-12" db="EMBL/GenBank/DDBJ databases">
        <authorList>
            <person name="Petersen C."/>
        </authorList>
    </citation>
    <scope>NUCLEOTIDE SEQUENCE</scope>
    <source>
        <strain evidence="1">IBT 29677</strain>
    </source>
</reference>
<dbReference type="EMBL" id="JAPZBU010000008">
    <property type="protein sequence ID" value="KAJ5392584.1"/>
    <property type="molecule type" value="Genomic_DNA"/>
</dbReference>
<organism evidence="1 2">
    <name type="scientific">Penicillium cosmopolitanum</name>
    <dbReference type="NCBI Taxonomy" id="1131564"/>
    <lineage>
        <taxon>Eukaryota</taxon>
        <taxon>Fungi</taxon>
        <taxon>Dikarya</taxon>
        <taxon>Ascomycota</taxon>
        <taxon>Pezizomycotina</taxon>
        <taxon>Eurotiomycetes</taxon>
        <taxon>Eurotiomycetidae</taxon>
        <taxon>Eurotiales</taxon>
        <taxon>Aspergillaceae</taxon>
        <taxon>Penicillium</taxon>
    </lineage>
</organism>
<sequence>MRPKKRIQRQQASLLPLLTLHVQTHYPPSFTILGPAYNLNMHSNMASSRLSLNKRNKHRVYVGLYHRGDLSLPNNDRQLSPTYHWGILMSPKSPRGSDSHTFDVNDGDLLDGVNRVDRNPARNWHLRHKKTSTHLRLGAYLFIS</sequence>
<protein>
    <submittedName>
        <fullName evidence="1">Uncharacterized protein</fullName>
    </submittedName>
</protein>
<dbReference type="GeneID" id="81371691"/>
<comment type="caution">
    <text evidence="1">The sequence shown here is derived from an EMBL/GenBank/DDBJ whole genome shotgun (WGS) entry which is preliminary data.</text>
</comment>
<keyword evidence="2" id="KW-1185">Reference proteome</keyword>
<dbReference type="Proteomes" id="UP001147747">
    <property type="component" value="Unassembled WGS sequence"/>
</dbReference>
<reference evidence="1" key="2">
    <citation type="journal article" date="2023" name="IMA Fungus">
        <title>Comparative genomic study of the Penicillium genus elucidates a diverse pangenome and 15 lateral gene transfer events.</title>
        <authorList>
            <person name="Petersen C."/>
            <person name="Sorensen T."/>
            <person name="Nielsen M.R."/>
            <person name="Sondergaard T.E."/>
            <person name="Sorensen J.L."/>
            <person name="Fitzpatrick D.A."/>
            <person name="Frisvad J.C."/>
            <person name="Nielsen K.L."/>
        </authorList>
    </citation>
    <scope>NUCLEOTIDE SEQUENCE</scope>
    <source>
        <strain evidence="1">IBT 29677</strain>
    </source>
</reference>
<proteinExistence type="predicted"/>
<dbReference type="OrthoDB" id="2679825at2759"/>
<evidence type="ECO:0000313" key="2">
    <source>
        <dbReference type="Proteomes" id="UP001147747"/>
    </source>
</evidence>
<evidence type="ECO:0000313" key="1">
    <source>
        <dbReference type="EMBL" id="KAJ5392584.1"/>
    </source>
</evidence>